<proteinExistence type="predicted"/>
<organism evidence="1 2">
    <name type="scientific">Scleroderma citrinum Foug A</name>
    <dbReference type="NCBI Taxonomy" id="1036808"/>
    <lineage>
        <taxon>Eukaryota</taxon>
        <taxon>Fungi</taxon>
        <taxon>Dikarya</taxon>
        <taxon>Basidiomycota</taxon>
        <taxon>Agaricomycotina</taxon>
        <taxon>Agaricomycetes</taxon>
        <taxon>Agaricomycetidae</taxon>
        <taxon>Boletales</taxon>
        <taxon>Sclerodermatineae</taxon>
        <taxon>Sclerodermataceae</taxon>
        <taxon>Scleroderma</taxon>
    </lineage>
</organism>
<dbReference type="InParanoid" id="A0A0C2ZQ14"/>
<protein>
    <submittedName>
        <fullName evidence="1">Uncharacterized protein</fullName>
    </submittedName>
</protein>
<dbReference type="EMBL" id="KN822033">
    <property type="protein sequence ID" value="KIM63618.1"/>
    <property type="molecule type" value="Genomic_DNA"/>
</dbReference>
<name>A0A0C2ZQ14_9AGAM</name>
<gene>
    <name evidence="1" type="ORF">SCLCIDRAFT_1214013</name>
</gene>
<dbReference type="Proteomes" id="UP000053989">
    <property type="component" value="Unassembled WGS sequence"/>
</dbReference>
<accession>A0A0C2ZQ14</accession>
<evidence type="ECO:0000313" key="2">
    <source>
        <dbReference type="Proteomes" id="UP000053989"/>
    </source>
</evidence>
<evidence type="ECO:0000313" key="1">
    <source>
        <dbReference type="EMBL" id="KIM63618.1"/>
    </source>
</evidence>
<reference evidence="2" key="2">
    <citation type="submission" date="2015-01" db="EMBL/GenBank/DDBJ databases">
        <title>Evolutionary Origins and Diversification of the Mycorrhizal Mutualists.</title>
        <authorList>
            <consortium name="DOE Joint Genome Institute"/>
            <consortium name="Mycorrhizal Genomics Consortium"/>
            <person name="Kohler A."/>
            <person name="Kuo A."/>
            <person name="Nagy L.G."/>
            <person name="Floudas D."/>
            <person name="Copeland A."/>
            <person name="Barry K.W."/>
            <person name="Cichocki N."/>
            <person name="Veneault-Fourrey C."/>
            <person name="LaButti K."/>
            <person name="Lindquist E.A."/>
            <person name="Lipzen A."/>
            <person name="Lundell T."/>
            <person name="Morin E."/>
            <person name="Murat C."/>
            <person name="Riley R."/>
            <person name="Ohm R."/>
            <person name="Sun H."/>
            <person name="Tunlid A."/>
            <person name="Henrissat B."/>
            <person name="Grigoriev I.V."/>
            <person name="Hibbett D.S."/>
            <person name="Martin F."/>
        </authorList>
    </citation>
    <scope>NUCLEOTIDE SEQUENCE [LARGE SCALE GENOMIC DNA]</scope>
    <source>
        <strain evidence="2">Foug A</strain>
    </source>
</reference>
<dbReference type="AlphaFoldDB" id="A0A0C2ZQ14"/>
<keyword evidence="2" id="KW-1185">Reference proteome</keyword>
<dbReference type="HOGENOM" id="CLU_2706304_0_0_1"/>
<sequence length="73" mass="8651">MCTHPLLTRKGRTDAQAPWWMLYFIACCYVPEGPLVGRLTQGEERKLNHYRKRRRCVSLSVHDTIKPRFHVLL</sequence>
<reference evidence="1 2" key="1">
    <citation type="submission" date="2014-04" db="EMBL/GenBank/DDBJ databases">
        <authorList>
            <consortium name="DOE Joint Genome Institute"/>
            <person name="Kuo A."/>
            <person name="Kohler A."/>
            <person name="Nagy L.G."/>
            <person name="Floudas D."/>
            <person name="Copeland A."/>
            <person name="Barry K.W."/>
            <person name="Cichocki N."/>
            <person name="Veneault-Fourrey C."/>
            <person name="LaButti K."/>
            <person name="Lindquist E.A."/>
            <person name="Lipzen A."/>
            <person name="Lundell T."/>
            <person name="Morin E."/>
            <person name="Murat C."/>
            <person name="Sun H."/>
            <person name="Tunlid A."/>
            <person name="Henrissat B."/>
            <person name="Grigoriev I.V."/>
            <person name="Hibbett D.S."/>
            <person name="Martin F."/>
            <person name="Nordberg H.P."/>
            <person name="Cantor M.N."/>
            <person name="Hua S.X."/>
        </authorList>
    </citation>
    <scope>NUCLEOTIDE SEQUENCE [LARGE SCALE GENOMIC DNA]</scope>
    <source>
        <strain evidence="1 2">Foug A</strain>
    </source>
</reference>